<evidence type="ECO:0000313" key="1">
    <source>
        <dbReference type="EMBL" id="RJT31298.1"/>
    </source>
</evidence>
<gene>
    <name evidence="1" type="ORF">D3242_23985</name>
</gene>
<dbReference type="SUPFAM" id="SSF53448">
    <property type="entry name" value="Nucleotide-diphospho-sugar transferases"/>
    <property type="match status" value="1"/>
</dbReference>
<name>A0A6M7TJM8_9HYPH</name>
<organism evidence="1 2">
    <name type="scientific">Mesorhizobium jarvisii</name>
    <dbReference type="NCBI Taxonomy" id="1777867"/>
    <lineage>
        <taxon>Bacteria</taxon>
        <taxon>Pseudomonadati</taxon>
        <taxon>Pseudomonadota</taxon>
        <taxon>Alphaproteobacteria</taxon>
        <taxon>Hyphomicrobiales</taxon>
        <taxon>Phyllobacteriaceae</taxon>
        <taxon>Mesorhizobium</taxon>
    </lineage>
</organism>
<protein>
    <submittedName>
        <fullName evidence="1">Uncharacterized protein</fullName>
    </submittedName>
</protein>
<dbReference type="AlphaFoldDB" id="A0A6M7TJM8"/>
<reference evidence="1 2" key="1">
    <citation type="submission" date="2018-09" db="EMBL/GenBank/DDBJ databases">
        <title>Mesorhizobium carmichaelinearum sp. nov. isolated from Carmichaelinea spp. root nodules in New Zealand.</title>
        <authorList>
            <person name="De Meyer S.E."/>
        </authorList>
    </citation>
    <scope>NUCLEOTIDE SEQUENCE [LARGE SCALE GENOMIC DNA]</scope>
    <source>
        <strain evidence="1 2">LMG 28313</strain>
    </source>
</reference>
<dbReference type="Proteomes" id="UP000275530">
    <property type="component" value="Unassembled WGS sequence"/>
</dbReference>
<dbReference type="InterPro" id="IPR029044">
    <property type="entry name" value="Nucleotide-diphossugar_trans"/>
</dbReference>
<dbReference type="Gene3D" id="3.90.550.10">
    <property type="entry name" value="Spore Coat Polysaccharide Biosynthesis Protein SpsA, Chain A"/>
    <property type="match status" value="1"/>
</dbReference>
<sequence>MTFEFRIPILPEQEFFSNVKLAALSLASLGGTYATAPILVSVGGHADFGEISAVNRWSSAYPVTWRPVPHAVSDRGFSSGFDRYAEPPSGDVIILVDADACLMRPIDGLLQSMRDADRPAVAGLPAHFSPFSRNGAENDAAWRRLLGAFGFGDTPLNFRYSQSPDEAFGGCPPYFNYGFVAFNKMAFTAIQPLIRPLTARVLDYLKDTPSIFFSAQIALSLAILTVGADPLPLGPEYNCPNSDEMLAHGLHDAADIRVLHYLRREQFDRHSFLRKRDEFDAFCNRSFASPVLQAFQQHVRSLPRLFYGEGGT</sequence>
<dbReference type="EMBL" id="QZXA01000009">
    <property type="protein sequence ID" value="RJT31298.1"/>
    <property type="molecule type" value="Genomic_DNA"/>
</dbReference>
<keyword evidence="2" id="KW-1185">Reference proteome</keyword>
<accession>A0A6M7TJM8</accession>
<dbReference type="RefSeq" id="WP_064982850.1">
    <property type="nucleotide sequence ID" value="NZ_CP033507.1"/>
</dbReference>
<proteinExistence type="predicted"/>
<comment type="caution">
    <text evidence="1">The sequence shown here is derived from an EMBL/GenBank/DDBJ whole genome shotgun (WGS) entry which is preliminary data.</text>
</comment>
<evidence type="ECO:0000313" key="2">
    <source>
        <dbReference type="Proteomes" id="UP000275530"/>
    </source>
</evidence>